<sequence>MNKIYIGADKGAIYFYYNDIKETALDLKIYKNLVDNMDKDEFKIFERIINNYEIKSQKEIEKNFLYLFNFVLINNLTNYLLDKAVEFGADEIIFDERIKKSKKQIIKLSSKLDVEDVLGDLIICLINSEEYLDGKIKIDYGKIEFEEKEKIRNRIENLFNYRPKKVQDFRDKLLEDLIAFKFINKKAMDQEDSYKLPIYIDEEALRSKGIENYIDFLPNWTSLAYLKMLEKIHDYFVDYYKLDYDKGLNNNELLLALVEILDYEVKDYPQGLEKSIEVGRSTAGKCYFIDSFVTPLALSQELALVLQSKDAFGVVPKVFKNN</sequence>
<dbReference type="AlphaFoldDB" id="A0A943XZS8"/>
<reference evidence="1" key="1">
    <citation type="submission" date="2021-02" db="EMBL/GenBank/DDBJ databases">
        <title>Infant gut strain persistence is associated with maternal origin, phylogeny, and functional potential including surface adhesion and iron acquisition.</title>
        <authorList>
            <person name="Lou Y.C."/>
        </authorList>
    </citation>
    <scope>NUCLEOTIDE SEQUENCE</scope>
    <source>
        <strain evidence="1">L3_060_052G1_dasL3_060_052G1_concoct_1</strain>
    </source>
</reference>
<gene>
    <name evidence="1" type="ORF">KH327_02565</name>
</gene>
<dbReference type="Proteomes" id="UP000748991">
    <property type="component" value="Unassembled WGS sequence"/>
</dbReference>
<dbReference type="EMBL" id="JAGZZP010000003">
    <property type="protein sequence ID" value="MBS6534693.1"/>
    <property type="molecule type" value="Genomic_DNA"/>
</dbReference>
<accession>A0A943XZS8</accession>
<name>A0A943XZS8_9FIRM</name>
<comment type="caution">
    <text evidence="1">The sequence shown here is derived from an EMBL/GenBank/DDBJ whole genome shotgun (WGS) entry which is preliminary data.</text>
</comment>
<evidence type="ECO:0000313" key="2">
    <source>
        <dbReference type="Proteomes" id="UP000748991"/>
    </source>
</evidence>
<dbReference type="RefSeq" id="WP_278637112.1">
    <property type="nucleotide sequence ID" value="NZ_JAGZZP010000003.1"/>
</dbReference>
<protein>
    <submittedName>
        <fullName evidence="1">Uncharacterized protein</fullName>
    </submittedName>
</protein>
<proteinExistence type="predicted"/>
<organism evidence="1 2">
    <name type="scientific">Peptoniphilus harei</name>
    <dbReference type="NCBI Taxonomy" id="54005"/>
    <lineage>
        <taxon>Bacteria</taxon>
        <taxon>Bacillati</taxon>
        <taxon>Bacillota</taxon>
        <taxon>Tissierellia</taxon>
        <taxon>Tissierellales</taxon>
        <taxon>Peptoniphilaceae</taxon>
        <taxon>Peptoniphilus</taxon>
    </lineage>
</organism>
<evidence type="ECO:0000313" key="1">
    <source>
        <dbReference type="EMBL" id="MBS6534693.1"/>
    </source>
</evidence>